<dbReference type="Proteomes" id="UP001148629">
    <property type="component" value="Unassembled WGS sequence"/>
</dbReference>
<protein>
    <submittedName>
        <fullName evidence="1">Uncharacterized protein</fullName>
    </submittedName>
</protein>
<reference evidence="1" key="1">
    <citation type="submission" date="2022-08" db="EMBL/GenBank/DDBJ databases">
        <title>Genome Sequence of Fusarium decemcellulare.</title>
        <authorList>
            <person name="Buettner E."/>
        </authorList>
    </citation>
    <scope>NUCLEOTIDE SEQUENCE</scope>
    <source>
        <strain evidence="1">Babe19</strain>
    </source>
</reference>
<name>A0ACC1SZ21_9HYPO</name>
<proteinExistence type="predicted"/>
<gene>
    <name evidence="1" type="ORF">NM208_g516</name>
</gene>
<evidence type="ECO:0000313" key="2">
    <source>
        <dbReference type="Proteomes" id="UP001148629"/>
    </source>
</evidence>
<evidence type="ECO:0000313" key="1">
    <source>
        <dbReference type="EMBL" id="KAJ3549410.1"/>
    </source>
</evidence>
<sequence>MPIMELQEQARDDYLTLDQRQVRLLILEPGRYGDQLVCELATVELGDDPEFEALSYCWGDKQDVRHIIVNGHPWTITKNLHSALQRLRFEDRHRRIWADAICINQTDDIEKSHQVNLMKDIFTRATGTTLFIGDYQDDSEPNLSSEESPLPASRAGVETAFDLIRKLADDQHIFYLDSTREATSLPSKSFEVMYSTTLCMKSIVEQPWWSRMWTVQEAVLPASPTVQYGAICADFKIFSRAITNMECHFQRRCCEMKSRFGSSEESPVVTFYNKVGSVDRRRFSPLPLVTLLSRFRDRTASDPRDMVYGVLGLAHDEATKAGIEADYTIGTVDLYVQTTRKLIKLHGDLRPLFPVQHFHGNRLDGLPSWVPDYSLVGDWEYYSTALSYSHAFWQPVDFKEIRPEISQDSFALNVQGIAFDEIIAMGDAITPCPRKEILAVLDKWIDLLKSLGYWKTPYPMSEGTYEDNMWRILCHGLVWLGGHSYRLATEQDRRLVEDEWPDILNSRPVNSDLQLLYWQRFFITRNGYIGLASPDIELGDVVHLLTGGKTPFILRRDTMKNSEKSEDQWNIFSLISVAFVVGIMQGGLLRNAEAEGKLESVALL</sequence>
<comment type="caution">
    <text evidence="1">The sequence shown here is derived from an EMBL/GenBank/DDBJ whole genome shotgun (WGS) entry which is preliminary data.</text>
</comment>
<organism evidence="1 2">
    <name type="scientific">Fusarium decemcellulare</name>
    <dbReference type="NCBI Taxonomy" id="57161"/>
    <lineage>
        <taxon>Eukaryota</taxon>
        <taxon>Fungi</taxon>
        <taxon>Dikarya</taxon>
        <taxon>Ascomycota</taxon>
        <taxon>Pezizomycotina</taxon>
        <taxon>Sordariomycetes</taxon>
        <taxon>Hypocreomycetidae</taxon>
        <taxon>Hypocreales</taxon>
        <taxon>Nectriaceae</taxon>
        <taxon>Fusarium</taxon>
        <taxon>Fusarium decemcellulare species complex</taxon>
    </lineage>
</organism>
<keyword evidence="2" id="KW-1185">Reference proteome</keyword>
<dbReference type="EMBL" id="JANRMS010000023">
    <property type="protein sequence ID" value="KAJ3549410.1"/>
    <property type="molecule type" value="Genomic_DNA"/>
</dbReference>
<accession>A0ACC1SZ21</accession>